<keyword evidence="5" id="KW-0460">Magnesium</keyword>
<dbReference type="InterPro" id="IPR000092">
    <property type="entry name" value="Polyprenyl_synt"/>
</dbReference>
<dbReference type="GO" id="GO:1990234">
    <property type="term" value="C:transferase complex"/>
    <property type="evidence" value="ECO:0007669"/>
    <property type="project" value="TreeGrafter"/>
</dbReference>
<gene>
    <name evidence="7" type="ORF">Pcinc_034771</name>
</gene>
<evidence type="ECO:0000256" key="2">
    <source>
        <dbReference type="ARBA" id="ARBA00006706"/>
    </source>
</evidence>
<name>A0AAE1EP93_PETCI</name>
<keyword evidence="8" id="KW-1185">Reference proteome</keyword>
<dbReference type="SUPFAM" id="SSF48576">
    <property type="entry name" value="Terpenoid synthases"/>
    <property type="match status" value="1"/>
</dbReference>
<comment type="similarity">
    <text evidence="2">Belongs to the FPP/GGPP synthase family.</text>
</comment>
<accession>A0AAE1EP93</accession>
<dbReference type="Proteomes" id="UP001286313">
    <property type="component" value="Unassembled WGS sequence"/>
</dbReference>
<dbReference type="GO" id="GO:0008299">
    <property type="term" value="P:isoprenoid biosynthetic process"/>
    <property type="evidence" value="ECO:0007669"/>
    <property type="project" value="UniProtKB-KW"/>
</dbReference>
<keyword evidence="4" id="KW-0479">Metal-binding</keyword>
<evidence type="ECO:0000256" key="4">
    <source>
        <dbReference type="ARBA" id="ARBA00022723"/>
    </source>
</evidence>
<comment type="cofactor">
    <cofactor evidence="1">
        <name>Mg(2+)</name>
        <dbReference type="ChEBI" id="CHEBI:18420"/>
    </cofactor>
</comment>
<evidence type="ECO:0000313" key="7">
    <source>
        <dbReference type="EMBL" id="KAK3859078.1"/>
    </source>
</evidence>
<dbReference type="AlphaFoldDB" id="A0AAE1EP93"/>
<evidence type="ECO:0008006" key="9">
    <source>
        <dbReference type="Google" id="ProtNLM"/>
    </source>
</evidence>
<dbReference type="GO" id="GO:0046872">
    <property type="term" value="F:metal ion binding"/>
    <property type="evidence" value="ECO:0007669"/>
    <property type="project" value="UniProtKB-KW"/>
</dbReference>
<dbReference type="Pfam" id="PF00348">
    <property type="entry name" value="polyprenyl_synt"/>
    <property type="match status" value="1"/>
</dbReference>
<evidence type="ECO:0000256" key="6">
    <source>
        <dbReference type="ARBA" id="ARBA00023229"/>
    </source>
</evidence>
<comment type="caution">
    <text evidence="7">The sequence shown here is derived from an EMBL/GenBank/DDBJ whole genome shotgun (WGS) entry which is preliminary data.</text>
</comment>
<dbReference type="InterPro" id="IPR008949">
    <property type="entry name" value="Isoprenoid_synthase_dom_sf"/>
</dbReference>
<dbReference type="Gene3D" id="1.10.600.10">
    <property type="entry name" value="Farnesyl Diphosphate Synthase"/>
    <property type="match status" value="1"/>
</dbReference>
<dbReference type="GO" id="GO:0006744">
    <property type="term" value="P:ubiquinone biosynthetic process"/>
    <property type="evidence" value="ECO:0007669"/>
    <property type="project" value="TreeGrafter"/>
</dbReference>
<protein>
    <recommendedName>
        <fullName evidence="9">Decaprenyl diphosphate synthase subunit 1</fullName>
    </recommendedName>
</protein>
<evidence type="ECO:0000256" key="5">
    <source>
        <dbReference type="ARBA" id="ARBA00022842"/>
    </source>
</evidence>
<dbReference type="EMBL" id="JAWQEG010005125">
    <property type="protein sequence ID" value="KAK3859078.1"/>
    <property type="molecule type" value="Genomic_DNA"/>
</dbReference>
<proteinExistence type="inferred from homology"/>
<evidence type="ECO:0000256" key="1">
    <source>
        <dbReference type="ARBA" id="ARBA00001946"/>
    </source>
</evidence>
<evidence type="ECO:0000256" key="3">
    <source>
        <dbReference type="ARBA" id="ARBA00022679"/>
    </source>
</evidence>
<dbReference type="PANTHER" id="PTHR12001:SF69">
    <property type="entry name" value="ALL TRANS-POLYPRENYL-DIPHOSPHATE SYNTHASE PDSS1"/>
    <property type="match status" value="1"/>
</dbReference>
<dbReference type="GO" id="GO:0004659">
    <property type="term" value="F:prenyltransferase activity"/>
    <property type="evidence" value="ECO:0007669"/>
    <property type="project" value="InterPro"/>
</dbReference>
<dbReference type="GO" id="GO:0005739">
    <property type="term" value="C:mitochondrion"/>
    <property type="evidence" value="ECO:0007669"/>
    <property type="project" value="TreeGrafter"/>
</dbReference>
<evidence type="ECO:0000313" key="8">
    <source>
        <dbReference type="Proteomes" id="UP001286313"/>
    </source>
</evidence>
<dbReference type="GO" id="GO:0042811">
    <property type="term" value="P:pheromone biosynthetic process"/>
    <property type="evidence" value="ECO:0007669"/>
    <property type="project" value="UniProtKB-ARBA"/>
</dbReference>
<sequence length="209" mass="23249">MAGDYILSVASTMLARIRNEEVLVVLSQVLADLVQGEFMQLGSKENENERFAHYLKKTFKKTASLLAYSCKAVAILSGADEDVQEVAFQYGRNIGIAFQLVDDQLDFVATSSQIGKPTGADLKMGMATAPVLFACEKFPELNPMIMRRFQEAGDVQRALELVHQSDGIEQTMFLARQHCQEAIKLDWLVSKICWALFLSWADSSSVSNK</sequence>
<reference evidence="7" key="1">
    <citation type="submission" date="2023-10" db="EMBL/GenBank/DDBJ databases">
        <title>Genome assemblies of two species of porcelain crab, Petrolisthes cinctipes and Petrolisthes manimaculis (Anomura: Porcellanidae).</title>
        <authorList>
            <person name="Angst P."/>
        </authorList>
    </citation>
    <scope>NUCLEOTIDE SEQUENCE</scope>
    <source>
        <strain evidence="7">PB745_01</strain>
        <tissue evidence="7">Gill</tissue>
    </source>
</reference>
<organism evidence="7 8">
    <name type="scientific">Petrolisthes cinctipes</name>
    <name type="common">Flat porcelain crab</name>
    <dbReference type="NCBI Taxonomy" id="88211"/>
    <lineage>
        <taxon>Eukaryota</taxon>
        <taxon>Metazoa</taxon>
        <taxon>Ecdysozoa</taxon>
        <taxon>Arthropoda</taxon>
        <taxon>Crustacea</taxon>
        <taxon>Multicrustacea</taxon>
        <taxon>Malacostraca</taxon>
        <taxon>Eumalacostraca</taxon>
        <taxon>Eucarida</taxon>
        <taxon>Decapoda</taxon>
        <taxon>Pleocyemata</taxon>
        <taxon>Anomura</taxon>
        <taxon>Galatheoidea</taxon>
        <taxon>Porcellanidae</taxon>
        <taxon>Petrolisthes</taxon>
    </lineage>
</organism>
<keyword evidence="6" id="KW-0414">Isoprene biosynthesis</keyword>
<keyword evidence="3" id="KW-0808">Transferase</keyword>
<dbReference type="PANTHER" id="PTHR12001">
    <property type="entry name" value="GERANYLGERANYL PYROPHOSPHATE SYNTHASE"/>
    <property type="match status" value="1"/>
</dbReference>